<organism evidence="1 2">
    <name type="scientific">Ficus carica</name>
    <name type="common">Common fig</name>
    <dbReference type="NCBI Taxonomy" id="3494"/>
    <lineage>
        <taxon>Eukaryota</taxon>
        <taxon>Viridiplantae</taxon>
        <taxon>Streptophyta</taxon>
        <taxon>Embryophyta</taxon>
        <taxon>Tracheophyta</taxon>
        <taxon>Spermatophyta</taxon>
        <taxon>Magnoliopsida</taxon>
        <taxon>eudicotyledons</taxon>
        <taxon>Gunneridae</taxon>
        <taxon>Pentapetalae</taxon>
        <taxon>rosids</taxon>
        <taxon>fabids</taxon>
        <taxon>Rosales</taxon>
        <taxon>Moraceae</taxon>
        <taxon>Ficeae</taxon>
        <taxon>Ficus</taxon>
    </lineage>
</organism>
<reference evidence="1" key="1">
    <citation type="submission" date="2023-07" db="EMBL/GenBank/DDBJ databases">
        <title>draft genome sequence of fig (Ficus carica).</title>
        <authorList>
            <person name="Takahashi T."/>
            <person name="Nishimura K."/>
        </authorList>
    </citation>
    <scope>NUCLEOTIDE SEQUENCE</scope>
</reference>
<dbReference type="AlphaFoldDB" id="A0AA88IWZ5"/>
<sequence>MWVGEVTGVGKGGLITEGDWIASVGEGRGRQGFAGIGGRDWVADV</sequence>
<comment type="caution">
    <text evidence="1">The sequence shown here is derived from an EMBL/GenBank/DDBJ whole genome shotgun (WGS) entry which is preliminary data.</text>
</comment>
<accession>A0AA88IWZ5</accession>
<keyword evidence="2" id="KW-1185">Reference proteome</keyword>
<proteinExistence type="predicted"/>
<name>A0AA88IWZ5_FICCA</name>
<dbReference type="EMBL" id="BTGU01000070">
    <property type="protein sequence ID" value="GMN57394.1"/>
    <property type="molecule type" value="Genomic_DNA"/>
</dbReference>
<gene>
    <name evidence="1" type="ORF">TIFTF001_026514</name>
</gene>
<evidence type="ECO:0000313" key="2">
    <source>
        <dbReference type="Proteomes" id="UP001187192"/>
    </source>
</evidence>
<evidence type="ECO:0000313" key="1">
    <source>
        <dbReference type="EMBL" id="GMN57394.1"/>
    </source>
</evidence>
<dbReference type="Proteomes" id="UP001187192">
    <property type="component" value="Unassembled WGS sequence"/>
</dbReference>
<protein>
    <submittedName>
        <fullName evidence="1">Uncharacterized protein</fullName>
    </submittedName>
</protein>